<dbReference type="InterPro" id="IPR012338">
    <property type="entry name" value="Beta-lactam/transpept-like"/>
</dbReference>
<accession>A8I5J7</accession>
<reference evidence="3 4" key="5">
    <citation type="journal article" date="2010" name="Appl. Environ. Microbiol.">
        <title>phrR-like gene praR of Azorhizobium caulinodans ORS571 is essential for symbiosis with Sesbania rostrata and is involved in expression of reb genes.</title>
        <authorList>
            <person name="Akiba N."/>
            <person name="Aono T."/>
            <person name="Toyazaki H."/>
            <person name="Sato S."/>
            <person name="Oyaizu H."/>
        </authorList>
    </citation>
    <scope>NUCLEOTIDE SEQUENCE [LARGE SCALE GENOMIC DNA]</scope>
    <source>
        <strain evidence="4">ATCC 43989 / DSM 5975 / JCM 20966 / LMG 6465 / NBRC 14845 / NCIMB 13405 / ORS 571</strain>
    </source>
</reference>
<evidence type="ECO:0000259" key="2">
    <source>
        <dbReference type="Pfam" id="PF00144"/>
    </source>
</evidence>
<evidence type="ECO:0000256" key="1">
    <source>
        <dbReference type="SAM" id="MobiDB-lite"/>
    </source>
</evidence>
<gene>
    <name evidence="3" type="ordered locus">AZC_2289</name>
</gene>
<keyword evidence="4" id="KW-1185">Reference proteome</keyword>
<dbReference type="InterPro" id="IPR050491">
    <property type="entry name" value="AmpC-like"/>
</dbReference>
<reference evidence="3 4" key="1">
    <citation type="journal article" date="2007" name="Appl. Environ. Microbiol.">
        <title>Rhizobial factors required for stem nodule maturation and maintenance in Sesbania rostrata-Azorhizobium caulinodans ORS571 symbiosis.</title>
        <authorList>
            <person name="Suzuki S."/>
            <person name="Aono T."/>
            <person name="Lee KB."/>
            <person name="Suzuki T."/>
            <person name="Liu CT."/>
            <person name="Miwa H."/>
            <person name="Wakao S."/>
            <person name="Iki T."/>
            <person name="Oyaizu H."/>
        </authorList>
    </citation>
    <scope>NUCLEOTIDE SEQUENCE [LARGE SCALE GENOMIC DNA]</scope>
    <source>
        <strain evidence="4">ATCC 43989 / DSM 5975 / JCM 20966 / LMG 6465 / NBRC 14845 / NCIMB 13405 / ORS 571</strain>
    </source>
</reference>
<dbReference type="InterPro" id="IPR001466">
    <property type="entry name" value="Beta-lactam-related"/>
</dbReference>
<dbReference type="Proteomes" id="UP000000270">
    <property type="component" value="Chromosome"/>
</dbReference>
<feature type="region of interest" description="Disordered" evidence="1">
    <location>
        <begin position="40"/>
        <end position="71"/>
    </location>
</feature>
<proteinExistence type="predicted"/>
<feature type="domain" description="Beta-lactamase-related" evidence="2">
    <location>
        <begin position="230"/>
        <end position="511"/>
    </location>
</feature>
<dbReference type="Gene3D" id="3.40.710.10">
    <property type="entry name" value="DD-peptidase/beta-lactamase superfamily"/>
    <property type="match status" value="1"/>
</dbReference>
<name>A8I5J7_AZOC5</name>
<dbReference type="STRING" id="438753.AZC_2289"/>
<reference evidence="3 4" key="6">
    <citation type="journal article" date="2011" name="Appl. Environ. Microbiol.">
        <title>Involvement of the azorhizobial chromosome partition gene (parA) in the onset of bacteroid differentiation during Sesbania rostrata stem nodule development.</title>
        <authorList>
            <person name="Liu CT."/>
            <person name="Lee KB."/>
            <person name="Wang YS."/>
            <person name="Peng MH."/>
            <person name="Lee KT."/>
            <person name="Suzuki S."/>
            <person name="Suzuki T."/>
            <person name="Oyaizu H."/>
        </authorList>
    </citation>
    <scope>NUCLEOTIDE SEQUENCE [LARGE SCALE GENOMIC DNA]</scope>
    <source>
        <strain evidence="4">ATCC 43989 / DSM 5975 / JCM 20966 / LMG 6465 / NBRC 14845 / NCIMB 13405 / ORS 571</strain>
    </source>
</reference>
<dbReference type="eggNOG" id="COG1680">
    <property type="taxonomic scope" value="Bacteria"/>
</dbReference>
<protein>
    <submittedName>
        <fullName evidence="3">Putative beta-lactamase</fullName>
    </submittedName>
</protein>
<reference evidence="3 4" key="4">
    <citation type="journal article" date="2009" name="Appl. Environ. Microbiol.">
        <title>Comparative genome-wide transcriptional profiling of Azorhizobium caulinodans ORS571 grown under free-living and symbiotic conditions.</title>
        <authorList>
            <person name="Tsukada S."/>
            <person name="Aono T."/>
            <person name="Akiba N."/>
            <person name="Lee KB."/>
            <person name="Liu CT."/>
            <person name="Toyazaki H."/>
            <person name="Oyaizu H."/>
        </authorList>
    </citation>
    <scope>NUCLEOTIDE SEQUENCE [LARGE SCALE GENOMIC DNA]</scope>
    <source>
        <strain evidence="4">ATCC 43989 / DSM 5975 / JCM 20966 / LMG 6465 / NBRC 14845 / NCIMB 13405 / ORS 571</strain>
    </source>
</reference>
<reference evidence="3 4" key="3">
    <citation type="journal article" date="2008" name="BMC Genomics">
        <title>The genome of the versatile nitrogen fixer Azorhizobium caulinodans ORS571.</title>
        <authorList>
            <person name="Lee KB."/>
            <person name="Backer P.D."/>
            <person name="Aono T."/>
            <person name="Liu CT."/>
            <person name="Suzuki S."/>
            <person name="Suzuki T."/>
            <person name="Kaneko T."/>
            <person name="Yamada M."/>
            <person name="Tabata S."/>
            <person name="Kupfer D.M."/>
            <person name="Najar F.Z."/>
            <person name="Wiley G.B."/>
            <person name="Roe B."/>
            <person name="Binnewies T.T."/>
            <person name="Ussery D.W."/>
            <person name="D'Haeze W."/>
            <person name="Herder J.D."/>
            <person name="Gevers D."/>
            <person name="Vereecke D."/>
            <person name="Holsters M."/>
            <person name="Oyaizu H."/>
        </authorList>
    </citation>
    <scope>NUCLEOTIDE SEQUENCE [LARGE SCALE GENOMIC DNA]</scope>
    <source>
        <strain evidence="4">ATCC 43989 / DSM 5975 / JCM 20966 / LMG 6465 / NBRC 14845 / NCIMB 13405 / ORS 571</strain>
    </source>
</reference>
<dbReference type="PANTHER" id="PTHR46825">
    <property type="entry name" value="D-ALANYL-D-ALANINE-CARBOXYPEPTIDASE/ENDOPEPTIDASE AMPH"/>
    <property type="match status" value="1"/>
</dbReference>
<dbReference type="AlphaFoldDB" id="A8I5J7"/>
<organism evidence="3 4">
    <name type="scientific">Azorhizobium caulinodans (strain ATCC 43989 / DSM 5975 / JCM 20966 / LMG 6465 / NBRC 14845 / NCIMB 13405 / ORS 571)</name>
    <dbReference type="NCBI Taxonomy" id="438753"/>
    <lineage>
        <taxon>Bacteria</taxon>
        <taxon>Pseudomonadati</taxon>
        <taxon>Pseudomonadota</taxon>
        <taxon>Alphaproteobacteria</taxon>
        <taxon>Hyphomicrobiales</taxon>
        <taxon>Xanthobacteraceae</taxon>
        <taxon>Azorhizobium</taxon>
    </lineage>
</organism>
<dbReference type="HOGENOM" id="CLU_518435_0_0_5"/>
<dbReference type="Pfam" id="PF00144">
    <property type="entry name" value="Beta-lactamase"/>
    <property type="match status" value="1"/>
</dbReference>
<evidence type="ECO:0000313" key="3">
    <source>
        <dbReference type="EMBL" id="BAF88287.1"/>
    </source>
</evidence>
<reference evidence="4" key="2">
    <citation type="submission" date="2007-04" db="EMBL/GenBank/DDBJ databases">
        <title>Complete genome sequence of the nitrogen-fixing bacterium Azorhizobium caulinodans ORS571.</title>
        <authorList>
            <person name="Lee K.B."/>
            <person name="Backer P.D."/>
            <person name="Aono T."/>
            <person name="Liu C.T."/>
            <person name="Suzuki S."/>
            <person name="Suzuki T."/>
            <person name="Kaneko T."/>
            <person name="Yamada M."/>
            <person name="Tabata S."/>
            <person name="Kupfer D.M."/>
            <person name="Najar F.Z."/>
            <person name="Wiley G.B."/>
            <person name="Roe B."/>
            <person name="Binnewies T."/>
            <person name="Ussery D."/>
            <person name="Vereecke D."/>
            <person name="Gevers D."/>
            <person name="Holsters M."/>
            <person name="Oyaizu H."/>
        </authorList>
    </citation>
    <scope>NUCLEOTIDE SEQUENCE [LARGE SCALE GENOMIC DNA]</scope>
    <source>
        <strain evidence="4">ATCC 43989 / DSM 5975 / JCM 20966 / LMG 6465 / NBRC 14845 / NCIMB 13405 / ORS 571</strain>
    </source>
</reference>
<evidence type="ECO:0000313" key="4">
    <source>
        <dbReference type="Proteomes" id="UP000000270"/>
    </source>
</evidence>
<feature type="compositionally biased region" description="Basic residues" evidence="1">
    <location>
        <begin position="58"/>
        <end position="67"/>
    </location>
</feature>
<dbReference type="KEGG" id="azc:AZC_2289"/>
<dbReference type="SUPFAM" id="SSF56601">
    <property type="entry name" value="beta-lactamase/transpeptidase-like"/>
    <property type="match status" value="1"/>
</dbReference>
<dbReference type="PANTHER" id="PTHR46825:SF7">
    <property type="entry name" value="D-ALANYL-D-ALANINE CARBOXYPEPTIDASE"/>
    <property type="match status" value="1"/>
</dbReference>
<sequence length="525" mass="55805">MSCQTTHRLSRLCNRACHCRSRDGRANHLPWIDLGRSGGGDAGEGSNGSHRAAGSHRLSGRRWRSRKCGRDHGKCRLPEAVEPERGERWPSPQGYSLRSRCRNTCDAVDCQRYASSRRVPAPVSRPARRIADLDWQRNRAGAVIRQARLILALVGLMSLAGGSSAHSADFGPVQCTVRASYIGAPMHPAVAITTMAPVPEQALPSGISRRLDGIYKRIEEFTVASALTAAVAVPGKGLWQKTHAPADAPRLFWASAGKTFTAVVVLQLAEEGKLSLDDPVSRWIAGVPSGEIATLRDLLAHTSGLFSANEDVGAHADPRYRDPATNLEIVRRHGALFCPGANWRYSNTGYDLLGEVVRKADHRSIDEAITARIITPLGLSSLRALVPGGGSEGVAPLVTAREQAIDPSWAGAAGPVVGDAADMARFWAALLGGRLLPKRTVRAMAQALYPMYEKGTYSGLGIMVFDVNDGARSIRWIGHAGGTPGASAIVAFSPADNAIVAVALTGDSATVPAANMLLKALAGPE</sequence>
<dbReference type="EMBL" id="AP009384">
    <property type="protein sequence ID" value="BAF88287.1"/>
    <property type="molecule type" value="Genomic_DNA"/>
</dbReference>